<organism evidence="1 2">
    <name type="scientific">Nezara viridula</name>
    <name type="common">Southern green stink bug</name>
    <name type="synonym">Cimex viridulus</name>
    <dbReference type="NCBI Taxonomy" id="85310"/>
    <lineage>
        <taxon>Eukaryota</taxon>
        <taxon>Metazoa</taxon>
        <taxon>Ecdysozoa</taxon>
        <taxon>Arthropoda</taxon>
        <taxon>Hexapoda</taxon>
        <taxon>Insecta</taxon>
        <taxon>Pterygota</taxon>
        <taxon>Neoptera</taxon>
        <taxon>Paraneoptera</taxon>
        <taxon>Hemiptera</taxon>
        <taxon>Heteroptera</taxon>
        <taxon>Panheteroptera</taxon>
        <taxon>Pentatomomorpha</taxon>
        <taxon>Pentatomoidea</taxon>
        <taxon>Pentatomidae</taxon>
        <taxon>Pentatominae</taxon>
        <taxon>Nezara</taxon>
    </lineage>
</organism>
<protein>
    <submittedName>
        <fullName evidence="1">Uncharacterized protein</fullName>
    </submittedName>
</protein>
<evidence type="ECO:0000313" key="1">
    <source>
        <dbReference type="EMBL" id="CAH1395119.1"/>
    </source>
</evidence>
<keyword evidence="2" id="KW-1185">Reference proteome</keyword>
<gene>
    <name evidence="1" type="ORF">NEZAVI_LOCUS5450</name>
</gene>
<proteinExistence type="predicted"/>
<reference evidence="1" key="1">
    <citation type="submission" date="2022-01" db="EMBL/GenBank/DDBJ databases">
        <authorList>
            <person name="King R."/>
        </authorList>
    </citation>
    <scope>NUCLEOTIDE SEQUENCE</scope>
</reference>
<accession>A0A9P0EH65</accession>
<dbReference type="AlphaFoldDB" id="A0A9P0EH65"/>
<name>A0A9P0EH65_NEZVI</name>
<dbReference type="Proteomes" id="UP001152798">
    <property type="component" value="Chromosome 3"/>
</dbReference>
<sequence length="68" mass="7612">MTRLALSPTSPWLKAIHQGNCLALETVRTYVGVTYDVVPRRLALKRPLTSRFKCGSDGRAGYCKDLRC</sequence>
<dbReference type="EMBL" id="OV725079">
    <property type="protein sequence ID" value="CAH1395119.1"/>
    <property type="molecule type" value="Genomic_DNA"/>
</dbReference>
<evidence type="ECO:0000313" key="2">
    <source>
        <dbReference type="Proteomes" id="UP001152798"/>
    </source>
</evidence>